<dbReference type="Proteomes" id="UP000708208">
    <property type="component" value="Unassembled WGS sequence"/>
</dbReference>
<dbReference type="EMBL" id="CAJVCH010571533">
    <property type="protein sequence ID" value="CAG7837773.1"/>
    <property type="molecule type" value="Genomic_DNA"/>
</dbReference>
<keyword evidence="2" id="KW-1185">Reference proteome</keyword>
<comment type="caution">
    <text evidence="1">The sequence shown here is derived from an EMBL/GenBank/DDBJ whole genome shotgun (WGS) entry which is preliminary data.</text>
</comment>
<organism evidence="1 2">
    <name type="scientific">Allacma fusca</name>
    <dbReference type="NCBI Taxonomy" id="39272"/>
    <lineage>
        <taxon>Eukaryota</taxon>
        <taxon>Metazoa</taxon>
        <taxon>Ecdysozoa</taxon>
        <taxon>Arthropoda</taxon>
        <taxon>Hexapoda</taxon>
        <taxon>Collembola</taxon>
        <taxon>Symphypleona</taxon>
        <taxon>Sminthuridae</taxon>
        <taxon>Allacma</taxon>
    </lineage>
</organism>
<reference evidence="1" key="1">
    <citation type="submission" date="2021-06" db="EMBL/GenBank/DDBJ databases">
        <authorList>
            <person name="Hodson N. C."/>
            <person name="Mongue J. A."/>
            <person name="Jaron S. K."/>
        </authorList>
    </citation>
    <scope>NUCLEOTIDE SEQUENCE</scope>
</reference>
<protein>
    <submittedName>
        <fullName evidence="1">Uncharacterized protein</fullName>
    </submittedName>
</protein>
<evidence type="ECO:0000313" key="1">
    <source>
        <dbReference type="EMBL" id="CAG7837773.1"/>
    </source>
</evidence>
<sequence length="74" mass="8716">MNFTIRYLKSLPVARVWVFEFGKFDLKSQFNKGPQGIQDLKKYMYRNTLIMLDVAHRQSERNKGPSINGIARRP</sequence>
<dbReference type="AlphaFoldDB" id="A0A8J2LTG1"/>
<accession>A0A8J2LTG1</accession>
<evidence type="ECO:0000313" key="2">
    <source>
        <dbReference type="Proteomes" id="UP000708208"/>
    </source>
</evidence>
<proteinExistence type="predicted"/>
<name>A0A8J2LTG1_9HEXA</name>
<gene>
    <name evidence="1" type="ORF">AFUS01_LOCUS46834</name>
</gene>